<feature type="transmembrane region" description="Helical" evidence="7">
    <location>
        <begin position="95"/>
        <end position="117"/>
    </location>
</feature>
<evidence type="ECO:0000256" key="7">
    <source>
        <dbReference type="SAM" id="Phobius"/>
    </source>
</evidence>
<dbReference type="GO" id="GO:0055085">
    <property type="term" value="P:transmembrane transport"/>
    <property type="evidence" value="ECO:0007669"/>
    <property type="project" value="InterPro"/>
</dbReference>
<evidence type="ECO:0000256" key="1">
    <source>
        <dbReference type="ARBA" id="ARBA00004141"/>
    </source>
</evidence>
<keyword evidence="6" id="KW-0813">Transport</keyword>
<dbReference type="InterPro" id="IPR037294">
    <property type="entry name" value="ABC_BtuC-like"/>
</dbReference>
<feature type="transmembrane region" description="Helical" evidence="7">
    <location>
        <begin position="166"/>
        <end position="188"/>
    </location>
</feature>
<sequence>MNPIDFLTEPFGYGFMTNALLVTLAAALVCSVLSCWLVLMGWSLMGDAISHAVLPGVALSYLAGLPFTVGALVFGLGAVYLIGSLRSTTSLKPDTVTGIVFTTLFALGLAIVAKTPSQVDLGHILFGNVLGAGGPELIQVLVLGAITLGTVLYLRKDLTLLAFDPVHAHAIGLNARALNAILLGLLALTVVASLQAMGIILVVAMLITPGATAFLLTRSFNKMLLISAGLGCGAAVIGIYASYHLDLSTGASVVLTQAGFFLLAYLFAPREGRVAAVIRRRRQAAADTAAAVRTTMGVSS</sequence>
<evidence type="ECO:0000313" key="9">
    <source>
        <dbReference type="Proteomes" id="UP000523000"/>
    </source>
</evidence>
<evidence type="ECO:0000256" key="4">
    <source>
        <dbReference type="ARBA" id="ARBA00022989"/>
    </source>
</evidence>
<comment type="caution">
    <text evidence="8">The sequence shown here is derived from an EMBL/GenBank/DDBJ whole genome shotgun (WGS) entry which is preliminary data.</text>
</comment>
<keyword evidence="3 6" id="KW-0812">Transmembrane</keyword>
<dbReference type="AlphaFoldDB" id="A0A839QNI2"/>
<evidence type="ECO:0000256" key="6">
    <source>
        <dbReference type="RuleBase" id="RU003943"/>
    </source>
</evidence>
<dbReference type="PANTHER" id="PTHR30477">
    <property type="entry name" value="ABC-TRANSPORTER METAL-BINDING PROTEIN"/>
    <property type="match status" value="1"/>
</dbReference>
<evidence type="ECO:0000256" key="3">
    <source>
        <dbReference type="ARBA" id="ARBA00022692"/>
    </source>
</evidence>
<feature type="transmembrane region" description="Helical" evidence="7">
    <location>
        <begin position="59"/>
        <end position="83"/>
    </location>
</feature>
<dbReference type="Proteomes" id="UP000523000">
    <property type="component" value="Unassembled WGS sequence"/>
</dbReference>
<comment type="subcellular location">
    <subcellularLocation>
        <location evidence="6">Cell membrane</location>
        <topology evidence="6">Multi-pass membrane protein</topology>
    </subcellularLocation>
    <subcellularLocation>
        <location evidence="1">Membrane</location>
        <topology evidence="1">Multi-pass membrane protein</topology>
    </subcellularLocation>
</comment>
<dbReference type="GO" id="GO:0071281">
    <property type="term" value="P:cellular response to iron ion"/>
    <property type="evidence" value="ECO:0007669"/>
    <property type="project" value="UniProtKB-ARBA"/>
</dbReference>
<dbReference type="SUPFAM" id="SSF81345">
    <property type="entry name" value="ABC transporter involved in vitamin B12 uptake, BtuC"/>
    <property type="match status" value="1"/>
</dbReference>
<name>A0A839QNI2_9MICC</name>
<feature type="transmembrane region" description="Helical" evidence="7">
    <location>
        <begin position="223"/>
        <end position="243"/>
    </location>
</feature>
<keyword evidence="4 7" id="KW-1133">Transmembrane helix</keyword>
<dbReference type="RefSeq" id="WP_183511605.1">
    <property type="nucleotide sequence ID" value="NZ_BAABGK010000012.1"/>
</dbReference>
<dbReference type="Gene3D" id="1.10.3470.10">
    <property type="entry name" value="ABC transporter involved in vitamin B12 uptake, BtuC"/>
    <property type="match status" value="1"/>
</dbReference>
<dbReference type="GO" id="GO:0043190">
    <property type="term" value="C:ATP-binding cassette (ABC) transporter complex"/>
    <property type="evidence" value="ECO:0007669"/>
    <property type="project" value="InterPro"/>
</dbReference>
<accession>A0A839QNI2</accession>
<protein>
    <submittedName>
        <fullName evidence="8">Manganese transport system permease protein</fullName>
    </submittedName>
</protein>
<dbReference type="PANTHER" id="PTHR30477:SF13">
    <property type="entry name" value="IRON TRANSPORT SYSTEM MEMBRANE PROTEIN HI_0360-RELATED"/>
    <property type="match status" value="1"/>
</dbReference>
<dbReference type="FunFam" id="1.10.3470.10:FF:000003">
    <property type="entry name" value="Iron ABC transporter permease SitD"/>
    <property type="match status" value="1"/>
</dbReference>
<evidence type="ECO:0000313" key="8">
    <source>
        <dbReference type="EMBL" id="MBB2996334.1"/>
    </source>
</evidence>
<organism evidence="8 9">
    <name type="scientific">Paeniglutamicibacter cryotolerans</name>
    <dbReference type="NCBI Taxonomy" id="670079"/>
    <lineage>
        <taxon>Bacteria</taxon>
        <taxon>Bacillati</taxon>
        <taxon>Actinomycetota</taxon>
        <taxon>Actinomycetes</taxon>
        <taxon>Micrococcales</taxon>
        <taxon>Micrococcaceae</taxon>
        <taxon>Paeniglutamicibacter</taxon>
    </lineage>
</organism>
<dbReference type="InterPro" id="IPR001626">
    <property type="entry name" value="ABC_TroCD"/>
</dbReference>
<dbReference type="EMBL" id="JACHVS010000001">
    <property type="protein sequence ID" value="MBB2996334.1"/>
    <property type="molecule type" value="Genomic_DNA"/>
</dbReference>
<comment type="similarity">
    <text evidence="2 6">Belongs to the ABC-3 integral membrane protein family.</text>
</comment>
<proteinExistence type="inferred from homology"/>
<feature type="transmembrane region" description="Helical" evidence="7">
    <location>
        <begin position="12"/>
        <end position="39"/>
    </location>
</feature>
<feature type="transmembrane region" description="Helical" evidence="7">
    <location>
        <begin position="194"/>
        <end position="216"/>
    </location>
</feature>
<evidence type="ECO:0000256" key="5">
    <source>
        <dbReference type="ARBA" id="ARBA00023136"/>
    </source>
</evidence>
<feature type="transmembrane region" description="Helical" evidence="7">
    <location>
        <begin position="249"/>
        <end position="268"/>
    </location>
</feature>
<evidence type="ECO:0000256" key="2">
    <source>
        <dbReference type="ARBA" id="ARBA00008034"/>
    </source>
</evidence>
<gene>
    <name evidence="8" type="ORF">E9229_002525</name>
</gene>
<feature type="transmembrane region" description="Helical" evidence="7">
    <location>
        <begin position="137"/>
        <end position="154"/>
    </location>
</feature>
<dbReference type="CDD" id="cd06550">
    <property type="entry name" value="TM_ABC_iron-siderophores_like"/>
    <property type="match status" value="1"/>
</dbReference>
<dbReference type="Pfam" id="PF00950">
    <property type="entry name" value="ABC-3"/>
    <property type="match status" value="1"/>
</dbReference>
<keyword evidence="9" id="KW-1185">Reference proteome</keyword>
<keyword evidence="5 7" id="KW-0472">Membrane</keyword>
<reference evidence="8 9" key="1">
    <citation type="submission" date="2020-08" db="EMBL/GenBank/DDBJ databases">
        <title>Sequencing the genomes of 1000 actinobacteria strains.</title>
        <authorList>
            <person name="Klenk H.-P."/>
        </authorList>
    </citation>
    <scope>NUCLEOTIDE SEQUENCE [LARGE SCALE GENOMIC DNA]</scope>
    <source>
        <strain evidence="8 9">DSM 22826</strain>
    </source>
</reference>
<dbReference type="GO" id="GO:0010043">
    <property type="term" value="P:response to zinc ion"/>
    <property type="evidence" value="ECO:0007669"/>
    <property type="project" value="TreeGrafter"/>
</dbReference>